<protein>
    <submittedName>
        <fullName evidence="2">Uncharacterized protein</fullName>
    </submittedName>
</protein>
<keyword evidence="3" id="KW-1185">Reference proteome</keyword>
<evidence type="ECO:0000313" key="3">
    <source>
        <dbReference type="Proteomes" id="UP000290572"/>
    </source>
</evidence>
<proteinExistence type="predicted"/>
<name>A0A498NFR1_LABRO</name>
<dbReference type="EMBL" id="QBIY01011554">
    <property type="protein sequence ID" value="RXN30662.1"/>
    <property type="molecule type" value="Genomic_DNA"/>
</dbReference>
<dbReference type="Proteomes" id="UP000290572">
    <property type="component" value="Unassembled WGS sequence"/>
</dbReference>
<gene>
    <name evidence="2" type="ORF">ROHU_017568</name>
</gene>
<evidence type="ECO:0000313" key="2">
    <source>
        <dbReference type="EMBL" id="RXN30662.1"/>
    </source>
</evidence>
<feature type="compositionally biased region" description="Polar residues" evidence="1">
    <location>
        <begin position="104"/>
        <end position="115"/>
    </location>
</feature>
<dbReference type="AlphaFoldDB" id="A0A498NFR1"/>
<feature type="compositionally biased region" description="Acidic residues" evidence="1">
    <location>
        <begin position="124"/>
        <end position="136"/>
    </location>
</feature>
<feature type="region of interest" description="Disordered" evidence="1">
    <location>
        <begin position="104"/>
        <end position="139"/>
    </location>
</feature>
<reference evidence="2 3" key="1">
    <citation type="submission" date="2018-03" db="EMBL/GenBank/DDBJ databases">
        <title>Draft genome sequence of Rohu Carp (Labeo rohita).</title>
        <authorList>
            <person name="Das P."/>
            <person name="Kushwaha B."/>
            <person name="Joshi C.G."/>
            <person name="Kumar D."/>
            <person name="Nagpure N.S."/>
            <person name="Sahoo L."/>
            <person name="Das S.P."/>
            <person name="Bit A."/>
            <person name="Patnaik S."/>
            <person name="Meher P.K."/>
            <person name="Jayasankar P."/>
            <person name="Koringa P.G."/>
            <person name="Patel N.V."/>
            <person name="Hinsu A.T."/>
            <person name="Kumar R."/>
            <person name="Pandey M."/>
            <person name="Agarwal S."/>
            <person name="Srivastava S."/>
            <person name="Singh M."/>
            <person name="Iquebal M.A."/>
            <person name="Jaiswal S."/>
            <person name="Angadi U.B."/>
            <person name="Kumar N."/>
            <person name="Raza M."/>
            <person name="Shah T.M."/>
            <person name="Rai A."/>
            <person name="Jena J.K."/>
        </authorList>
    </citation>
    <scope>NUCLEOTIDE SEQUENCE [LARGE SCALE GENOMIC DNA]</scope>
    <source>
        <strain evidence="2">DASCIFA01</strain>
        <tissue evidence="2">Testis</tissue>
    </source>
</reference>
<evidence type="ECO:0000256" key="1">
    <source>
        <dbReference type="SAM" id="MobiDB-lite"/>
    </source>
</evidence>
<accession>A0A498NFR1</accession>
<sequence>MSPSGDLDRDELDTDDTANMALAFTGDQIDQEDRSSPHLSTADIETKSPSGDLDLQLDPDDTASIVLPLAAICGENESEVRPDSSCANLELMSSSGRSVLTTELQPSDMDQQFTCDSSSKDSVSGDDSEIPDIPEDDPFRQIGFDTDMDSVLMSAEVLPRSKYLFSKVFKNNSEIVEFHFYCKTCKVYIGKQEDIQDKNITQCAICSAPIEISSLNSASFFLNIPIAPQIQTLLENPQIQNSMSYRHQKATE</sequence>
<organism evidence="2 3">
    <name type="scientific">Labeo rohita</name>
    <name type="common">Indian major carp</name>
    <name type="synonym">Cyprinus rohita</name>
    <dbReference type="NCBI Taxonomy" id="84645"/>
    <lineage>
        <taxon>Eukaryota</taxon>
        <taxon>Metazoa</taxon>
        <taxon>Chordata</taxon>
        <taxon>Craniata</taxon>
        <taxon>Vertebrata</taxon>
        <taxon>Euteleostomi</taxon>
        <taxon>Actinopterygii</taxon>
        <taxon>Neopterygii</taxon>
        <taxon>Teleostei</taxon>
        <taxon>Ostariophysi</taxon>
        <taxon>Cypriniformes</taxon>
        <taxon>Cyprinidae</taxon>
        <taxon>Labeoninae</taxon>
        <taxon>Labeonini</taxon>
        <taxon>Labeo</taxon>
    </lineage>
</organism>
<comment type="caution">
    <text evidence="2">The sequence shown here is derived from an EMBL/GenBank/DDBJ whole genome shotgun (WGS) entry which is preliminary data.</text>
</comment>
<feature type="region of interest" description="Disordered" evidence="1">
    <location>
        <begin position="1"/>
        <end position="59"/>
    </location>
</feature>